<name>A0A0D0DTZ0_9AGAM</name>
<accession>A0A0D0DTZ0</accession>
<dbReference type="OrthoDB" id="10388498at2759"/>
<reference evidence="1 2" key="1">
    <citation type="submission" date="2014-04" db="EMBL/GenBank/DDBJ databases">
        <authorList>
            <consortium name="DOE Joint Genome Institute"/>
            <person name="Kuo A."/>
            <person name="Kohler A."/>
            <person name="Jargeat P."/>
            <person name="Nagy L.G."/>
            <person name="Floudas D."/>
            <person name="Copeland A."/>
            <person name="Barry K.W."/>
            <person name="Cichocki N."/>
            <person name="Veneault-Fourrey C."/>
            <person name="LaButti K."/>
            <person name="Lindquist E.A."/>
            <person name="Lipzen A."/>
            <person name="Lundell T."/>
            <person name="Morin E."/>
            <person name="Murat C."/>
            <person name="Sun H."/>
            <person name="Tunlid A."/>
            <person name="Henrissat B."/>
            <person name="Grigoriev I.V."/>
            <person name="Hibbett D.S."/>
            <person name="Martin F."/>
            <person name="Nordberg H.P."/>
            <person name="Cantor M.N."/>
            <person name="Hua S.X."/>
        </authorList>
    </citation>
    <scope>NUCLEOTIDE SEQUENCE [LARGE SCALE GENOMIC DNA]</scope>
    <source>
        <strain evidence="1 2">Ve08.2h10</strain>
    </source>
</reference>
<protein>
    <submittedName>
        <fullName evidence="1">Uncharacterized protein</fullName>
    </submittedName>
</protein>
<evidence type="ECO:0000313" key="1">
    <source>
        <dbReference type="EMBL" id="KIK92256.1"/>
    </source>
</evidence>
<evidence type="ECO:0000313" key="2">
    <source>
        <dbReference type="Proteomes" id="UP000054538"/>
    </source>
</evidence>
<reference evidence="2" key="2">
    <citation type="submission" date="2015-01" db="EMBL/GenBank/DDBJ databases">
        <title>Evolutionary Origins and Diversification of the Mycorrhizal Mutualists.</title>
        <authorList>
            <consortium name="DOE Joint Genome Institute"/>
            <consortium name="Mycorrhizal Genomics Consortium"/>
            <person name="Kohler A."/>
            <person name="Kuo A."/>
            <person name="Nagy L.G."/>
            <person name="Floudas D."/>
            <person name="Copeland A."/>
            <person name="Barry K.W."/>
            <person name="Cichocki N."/>
            <person name="Veneault-Fourrey C."/>
            <person name="LaButti K."/>
            <person name="Lindquist E.A."/>
            <person name="Lipzen A."/>
            <person name="Lundell T."/>
            <person name="Morin E."/>
            <person name="Murat C."/>
            <person name="Riley R."/>
            <person name="Ohm R."/>
            <person name="Sun H."/>
            <person name="Tunlid A."/>
            <person name="Henrissat B."/>
            <person name="Grigoriev I.V."/>
            <person name="Hibbett D.S."/>
            <person name="Martin F."/>
        </authorList>
    </citation>
    <scope>NUCLEOTIDE SEQUENCE [LARGE SCALE GENOMIC DNA]</scope>
    <source>
        <strain evidence="2">Ve08.2h10</strain>
    </source>
</reference>
<dbReference type="HOGENOM" id="CLU_2373420_0_0_1"/>
<dbReference type="EMBL" id="KN825297">
    <property type="protein sequence ID" value="KIK92256.1"/>
    <property type="molecule type" value="Genomic_DNA"/>
</dbReference>
<dbReference type="AlphaFoldDB" id="A0A0D0DTZ0"/>
<sequence>MTDLGLEDLVPLIHHQLQGGSGFAACVRHVWNSLLQENSFTSDDVYELTRNHRETRGQDGANIDQTGAVQNSVVESKPYFCPQDLSGRPGSMYGG</sequence>
<organism evidence="1 2">
    <name type="scientific">Paxillus rubicundulus Ve08.2h10</name>
    <dbReference type="NCBI Taxonomy" id="930991"/>
    <lineage>
        <taxon>Eukaryota</taxon>
        <taxon>Fungi</taxon>
        <taxon>Dikarya</taxon>
        <taxon>Basidiomycota</taxon>
        <taxon>Agaricomycotina</taxon>
        <taxon>Agaricomycetes</taxon>
        <taxon>Agaricomycetidae</taxon>
        <taxon>Boletales</taxon>
        <taxon>Paxilineae</taxon>
        <taxon>Paxillaceae</taxon>
        <taxon>Paxillus</taxon>
    </lineage>
</organism>
<gene>
    <name evidence="1" type="ORF">PAXRUDRAFT_830119</name>
</gene>
<dbReference type="Proteomes" id="UP000054538">
    <property type="component" value="Unassembled WGS sequence"/>
</dbReference>
<keyword evidence="2" id="KW-1185">Reference proteome</keyword>
<proteinExistence type="predicted"/>
<dbReference type="InParanoid" id="A0A0D0DTZ0"/>